<dbReference type="SMART" id="SM00448">
    <property type="entry name" value="REC"/>
    <property type="match status" value="1"/>
</dbReference>
<dbReference type="CDD" id="cd17557">
    <property type="entry name" value="REC_Rcp-like"/>
    <property type="match status" value="1"/>
</dbReference>
<evidence type="ECO:0000313" key="5">
    <source>
        <dbReference type="EMBL" id="SNY25625.1"/>
    </source>
</evidence>
<dbReference type="GO" id="GO:0000160">
    <property type="term" value="P:phosphorelay signal transduction system"/>
    <property type="evidence" value="ECO:0007669"/>
    <property type="project" value="InterPro"/>
</dbReference>
<proteinExistence type="predicted"/>
<evidence type="ECO:0000259" key="4">
    <source>
        <dbReference type="PROSITE" id="PS50110"/>
    </source>
</evidence>
<keyword evidence="3" id="KW-0597">Phosphoprotein</keyword>
<name>A0A285GQ76_9FIRM</name>
<keyword evidence="6" id="KW-1185">Reference proteome</keyword>
<reference evidence="6" key="1">
    <citation type="submission" date="2017-09" db="EMBL/GenBank/DDBJ databases">
        <authorList>
            <person name="Varghese N."/>
            <person name="Submissions S."/>
        </authorList>
    </citation>
    <scope>NUCLEOTIDE SEQUENCE [LARGE SCALE GENOMIC DNA]</scope>
    <source>
        <strain evidence="6">MSL47</strain>
    </source>
</reference>
<dbReference type="EMBL" id="OBDZ01000009">
    <property type="protein sequence ID" value="SNY25625.1"/>
    <property type="molecule type" value="Genomic_DNA"/>
</dbReference>
<protein>
    <recommendedName>
        <fullName evidence="1">Stage 0 sporulation protein A homolog</fullName>
    </recommendedName>
</protein>
<evidence type="ECO:0000256" key="3">
    <source>
        <dbReference type="PROSITE-ProRule" id="PRU00169"/>
    </source>
</evidence>
<sequence>MEEVKILMVEDNPGDVRLAQEILKEAKMKNTLNTVSDGEEAIKFLRKEGKYKGEERPDLVLLDWNLPKKSGYEVLEIIKKDKKLKYIPVVILTSSEADEDILKAYDLNANCYISKPVDLDQFIKVIKSIENFWMTIVKLPRGE</sequence>
<accession>A0A285GQ76</accession>
<dbReference type="OrthoDB" id="9797092at2"/>
<dbReference type="PROSITE" id="PS50110">
    <property type="entry name" value="RESPONSE_REGULATORY"/>
    <property type="match status" value="1"/>
</dbReference>
<dbReference type="Gene3D" id="3.40.50.2300">
    <property type="match status" value="1"/>
</dbReference>
<dbReference type="Proteomes" id="UP000219573">
    <property type="component" value="Unassembled WGS sequence"/>
</dbReference>
<comment type="function">
    <text evidence="2">May play the central regulatory role in sporulation. It may be an element of the effector pathway responsible for the activation of sporulation genes in response to nutritional stress. Spo0A may act in concert with spo0H (a sigma factor) to control the expression of some genes that are critical to the sporulation process.</text>
</comment>
<dbReference type="InterPro" id="IPR001789">
    <property type="entry name" value="Sig_transdc_resp-reg_receiver"/>
</dbReference>
<dbReference type="InterPro" id="IPR011006">
    <property type="entry name" value="CheY-like_superfamily"/>
</dbReference>
<dbReference type="PANTHER" id="PTHR44520">
    <property type="entry name" value="RESPONSE REGULATOR RCP1-RELATED"/>
    <property type="match status" value="1"/>
</dbReference>
<dbReference type="AlphaFoldDB" id="A0A285GQ76"/>
<feature type="modified residue" description="4-aspartylphosphate" evidence="3">
    <location>
        <position position="63"/>
    </location>
</feature>
<dbReference type="SUPFAM" id="SSF52172">
    <property type="entry name" value="CheY-like"/>
    <property type="match status" value="1"/>
</dbReference>
<evidence type="ECO:0000256" key="2">
    <source>
        <dbReference type="ARBA" id="ARBA00024867"/>
    </source>
</evidence>
<feature type="domain" description="Response regulatory" evidence="4">
    <location>
        <begin position="5"/>
        <end position="130"/>
    </location>
</feature>
<gene>
    <name evidence="5" type="ORF">SAMN06265827_109125</name>
</gene>
<dbReference type="RefSeq" id="WP_097017567.1">
    <property type="nucleotide sequence ID" value="NZ_OBDZ01000009.1"/>
</dbReference>
<dbReference type="PANTHER" id="PTHR44520:SF2">
    <property type="entry name" value="RESPONSE REGULATOR RCP1"/>
    <property type="match status" value="1"/>
</dbReference>
<evidence type="ECO:0000256" key="1">
    <source>
        <dbReference type="ARBA" id="ARBA00018672"/>
    </source>
</evidence>
<dbReference type="Pfam" id="PF00072">
    <property type="entry name" value="Response_reg"/>
    <property type="match status" value="1"/>
</dbReference>
<evidence type="ECO:0000313" key="6">
    <source>
        <dbReference type="Proteomes" id="UP000219573"/>
    </source>
</evidence>
<organism evidence="5 6">
    <name type="scientific">Orenia metallireducens</name>
    <dbReference type="NCBI Taxonomy" id="1413210"/>
    <lineage>
        <taxon>Bacteria</taxon>
        <taxon>Bacillati</taxon>
        <taxon>Bacillota</taxon>
        <taxon>Clostridia</taxon>
        <taxon>Halanaerobiales</taxon>
        <taxon>Halobacteroidaceae</taxon>
        <taxon>Orenia</taxon>
    </lineage>
</organism>
<dbReference type="InterPro" id="IPR052893">
    <property type="entry name" value="TCS_response_regulator"/>
</dbReference>